<organism evidence="1 2">
    <name type="scientific">Roseateles toxinivorans</name>
    <dbReference type="NCBI Taxonomy" id="270368"/>
    <lineage>
        <taxon>Bacteria</taxon>
        <taxon>Pseudomonadati</taxon>
        <taxon>Pseudomonadota</taxon>
        <taxon>Betaproteobacteria</taxon>
        <taxon>Burkholderiales</taxon>
        <taxon>Sphaerotilaceae</taxon>
        <taxon>Roseateles</taxon>
    </lineage>
</organism>
<gene>
    <name evidence="1" type="ORF">DES47_10868</name>
</gene>
<protein>
    <submittedName>
        <fullName evidence="1">Uncharacterized protein</fullName>
    </submittedName>
</protein>
<accession>A0A4R6QJ23</accession>
<dbReference type="Proteomes" id="UP000295361">
    <property type="component" value="Unassembled WGS sequence"/>
</dbReference>
<evidence type="ECO:0000313" key="2">
    <source>
        <dbReference type="Proteomes" id="UP000295361"/>
    </source>
</evidence>
<comment type="caution">
    <text evidence="1">The sequence shown here is derived from an EMBL/GenBank/DDBJ whole genome shotgun (WGS) entry which is preliminary data.</text>
</comment>
<proteinExistence type="predicted"/>
<dbReference type="OrthoDB" id="121137at2"/>
<dbReference type="EMBL" id="SNXS01000008">
    <property type="protein sequence ID" value="TDP62256.1"/>
    <property type="molecule type" value="Genomic_DNA"/>
</dbReference>
<dbReference type="RefSeq" id="WP_133703137.1">
    <property type="nucleotide sequence ID" value="NZ_SNXS01000008.1"/>
</dbReference>
<evidence type="ECO:0000313" key="1">
    <source>
        <dbReference type="EMBL" id="TDP62256.1"/>
    </source>
</evidence>
<dbReference type="AlphaFoldDB" id="A0A4R6QJ23"/>
<sequence>MGREAQCLCRVGEQSAEAKVLLESDALLLRGVFKRRYALTELSGLHVEGERLCFEAGGESVALELGAKPAASWLKKIATPPPTLADKLGLSLEHKGLVIGALEEPALLEALRDARTELAAEAHVALAVVSSEAQLLDAIAAHAGLPDARHLWVIHPKGSKASLADATVRRLMMAAGYADSKTSAVSETLTATRYARR</sequence>
<reference evidence="1 2" key="1">
    <citation type="submission" date="2019-03" db="EMBL/GenBank/DDBJ databases">
        <title>Genomic Encyclopedia of Type Strains, Phase IV (KMG-IV): sequencing the most valuable type-strain genomes for metagenomic binning, comparative biology and taxonomic classification.</title>
        <authorList>
            <person name="Goeker M."/>
        </authorList>
    </citation>
    <scope>NUCLEOTIDE SEQUENCE [LARGE SCALE GENOMIC DNA]</scope>
    <source>
        <strain evidence="1 2">DSM 16998</strain>
    </source>
</reference>
<name>A0A4R6QJ23_9BURK</name>
<dbReference type="InParanoid" id="A0A4R6QJ23"/>
<keyword evidence="2" id="KW-1185">Reference proteome</keyword>